<keyword evidence="3" id="KW-1185">Reference proteome</keyword>
<dbReference type="Proteomes" id="UP000636479">
    <property type="component" value="Unassembled WGS sequence"/>
</dbReference>
<name>A0A8H6SFM6_9AGAR</name>
<dbReference type="EMBL" id="JACAZF010000007">
    <property type="protein sequence ID" value="KAF7298519.1"/>
    <property type="molecule type" value="Genomic_DNA"/>
</dbReference>
<organism evidence="2 3">
    <name type="scientific">Mycena indigotica</name>
    <dbReference type="NCBI Taxonomy" id="2126181"/>
    <lineage>
        <taxon>Eukaryota</taxon>
        <taxon>Fungi</taxon>
        <taxon>Dikarya</taxon>
        <taxon>Basidiomycota</taxon>
        <taxon>Agaricomycotina</taxon>
        <taxon>Agaricomycetes</taxon>
        <taxon>Agaricomycetidae</taxon>
        <taxon>Agaricales</taxon>
        <taxon>Marasmiineae</taxon>
        <taxon>Mycenaceae</taxon>
        <taxon>Mycena</taxon>
    </lineage>
</organism>
<evidence type="ECO:0000313" key="2">
    <source>
        <dbReference type="EMBL" id="KAF7298519.1"/>
    </source>
</evidence>
<keyword evidence="1" id="KW-0732">Signal</keyword>
<gene>
    <name evidence="2" type="ORF">MIND_00798500</name>
</gene>
<evidence type="ECO:0000256" key="1">
    <source>
        <dbReference type="SAM" id="SignalP"/>
    </source>
</evidence>
<protein>
    <submittedName>
        <fullName evidence="2">Uncharacterized protein</fullName>
    </submittedName>
</protein>
<proteinExistence type="predicted"/>
<sequence>MSMPVLLLLLSQHQPLAPDTPPATIRARKWHTMTTTGLSRRPNRERSRKQHHLLVCLHIAKPHPRQRQSLVFPTLHDLHQQSTTPSSASLALAAPLCIPEDDMYKHFHILPAAALSIPFGVAS</sequence>
<dbReference type="AlphaFoldDB" id="A0A8H6SFM6"/>
<feature type="signal peptide" evidence="1">
    <location>
        <begin position="1"/>
        <end position="18"/>
    </location>
</feature>
<dbReference type="RefSeq" id="XP_037217907.1">
    <property type="nucleotide sequence ID" value="XM_037364665.1"/>
</dbReference>
<dbReference type="GeneID" id="59347181"/>
<comment type="caution">
    <text evidence="2">The sequence shown here is derived from an EMBL/GenBank/DDBJ whole genome shotgun (WGS) entry which is preliminary data.</text>
</comment>
<accession>A0A8H6SFM6</accession>
<feature type="chain" id="PRO_5034232157" evidence="1">
    <location>
        <begin position="19"/>
        <end position="123"/>
    </location>
</feature>
<evidence type="ECO:0000313" key="3">
    <source>
        <dbReference type="Proteomes" id="UP000636479"/>
    </source>
</evidence>
<reference evidence="2" key="1">
    <citation type="submission" date="2020-05" db="EMBL/GenBank/DDBJ databases">
        <title>Mycena genomes resolve the evolution of fungal bioluminescence.</title>
        <authorList>
            <person name="Tsai I.J."/>
        </authorList>
    </citation>
    <scope>NUCLEOTIDE SEQUENCE</scope>
    <source>
        <strain evidence="2">171206Taipei</strain>
    </source>
</reference>